<dbReference type="Proteomes" id="UP000004200">
    <property type="component" value="Unassembled WGS sequence"/>
</dbReference>
<dbReference type="InterPro" id="IPR002762">
    <property type="entry name" value="CbiX-like"/>
</dbReference>
<dbReference type="STRING" id="765913.ThidrDRAFT_1825"/>
<dbReference type="Pfam" id="PF01903">
    <property type="entry name" value="CbiX"/>
    <property type="match status" value="1"/>
</dbReference>
<evidence type="ECO:0000313" key="3">
    <source>
        <dbReference type="EMBL" id="EGV31624.1"/>
    </source>
</evidence>
<dbReference type="OrthoDB" id="6146280at2"/>
<dbReference type="AlphaFoldDB" id="G2E0K2"/>
<dbReference type="eggNOG" id="COG2138">
    <property type="taxonomic scope" value="Bacteria"/>
</dbReference>
<reference evidence="3 4" key="1">
    <citation type="submission" date="2011-06" db="EMBL/GenBank/DDBJ databases">
        <title>The draft genome of Thiorhodococcus drewsii AZ1.</title>
        <authorList>
            <consortium name="US DOE Joint Genome Institute (JGI-PGF)"/>
            <person name="Lucas S."/>
            <person name="Han J."/>
            <person name="Lapidus A."/>
            <person name="Cheng J.-F."/>
            <person name="Goodwin L."/>
            <person name="Pitluck S."/>
            <person name="Peters L."/>
            <person name="Land M.L."/>
            <person name="Hauser L."/>
            <person name="Vogl K."/>
            <person name="Liu Z."/>
            <person name="Imhoff J."/>
            <person name="Thiel V."/>
            <person name="Frigaard N.-U."/>
            <person name="Bryant D.A."/>
            <person name="Woyke T.J."/>
        </authorList>
    </citation>
    <scope>NUCLEOTIDE SEQUENCE [LARGE SCALE GENOMIC DNA]</scope>
    <source>
        <strain evidence="3 4">AZ1</strain>
    </source>
</reference>
<dbReference type="PATRIC" id="fig|765913.3.peg.1850"/>
<evidence type="ECO:0000256" key="2">
    <source>
        <dbReference type="ARBA" id="ARBA00023239"/>
    </source>
</evidence>
<dbReference type="Gene3D" id="3.40.50.1400">
    <property type="match status" value="2"/>
</dbReference>
<proteinExistence type="predicted"/>
<keyword evidence="4" id="KW-1185">Reference proteome</keyword>
<name>G2E0K2_9GAMM</name>
<dbReference type="SUPFAM" id="SSF53800">
    <property type="entry name" value="Chelatase"/>
    <property type="match status" value="1"/>
</dbReference>
<keyword evidence="2" id="KW-0456">Lyase</keyword>
<keyword evidence="1" id="KW-0479">Metal-binding</keyword>
<organism evidence="3 4">
    <name type="scientific">Thiorhodococcus drewsii AZ1</name>
    <dbReference type="NCBI Taxonomy" id="765913"/>
    <lineage>
        <taxon>Bacteria</taxon>
        <taxon>Pseudomonadati</taxon>
        <taxon>Pseudomonadota</taxon>
        <taxon>Gammaproteobacteria</taxon>
        <taxon>Chromatiales</taxon>
        <taxon>Chromatiaceae</taxon>
        <taxon>Thiorhodococcus</taxon>
    </lineage>
</organism>
<sequence length="282" mass="31244">MRRILLVDNGSKRAASTLNLRRLAGLLSERIGEPVQPVSLLHSDHIDPEQLDGQPAETFTQALEQLLAADQRDLVLLPLFFGPTRALSRFIPESVSEVERRFGPCRLRIAPELCPLPEGEPRLVDILFDNLDQASREADIERASVVLVDHGSPNPEVNQVRRWLGARLAERLGPDVQLQEAVMERRPGSEYDFNGPLLEAVLDRIARKSHGPIRLSMLFLGPGRHAGPGGDIRDICDAIQTRHPELRLHIAPLVGTHPGLIDILLSRLSEAEDRPPIRPSAG</sequence>
<dbReference type="PANTHER" id="PTHR33542">
    <property type="entry name" value="SIROHYDROCHLORIN FERROCHELATASE, CHLOROPLASTIC"/>
    <property type="match status" value="1"/>
</dbReference>
<gene>
    <name evidence="3" type="ORF">ThidrDRAFT_1825</name>
</gene>
<dbReference type="EMBL" id="AFWT01000011">
    <property type="protein sequence ID" value="EGV31624.1"/>
    <property type="molecule type" value="Genomic_DNA"/>
</dbReference>
<dbReference type="RefSeq" id="WP_007040539.1">
    <property type="nucleotide sequence ID" value="NZ_AFWT01000011.1"/>
</dbReference>
<dbReference type="GO" id="GO:0016829">
    <property type="term" value="F:lyase activity"/>
    <property type="evidence" value="ECO:0007669"/>
    <property type="project" value="UniProtKB-KW"/>
</dbReference>
<dbReference type="GO" id="GO:0046872">
    <property type="term" value="F:metal ion binding"/>
    <property type="evidence" value="ECO:0007669"/>
    <property type="project" value="UniProtKB-KW"/>
</dbReference>
<dbReference type="PANTHER" id="PTHR33542:SF3">
    <property type="entry name" value="SIROHYDROCHLORIN FERROCHELATASE, CHLOROPLASTIC"/>
    <property type="match status" value="1"/>
</dbReference>
<dbReference type="InterPro" id="IPR050963">
    <property type="entry name" value="Sirohydro_Cobaltochel/CbiX"/>
</dbReference>
<comment type="caution">
    <text evidence="3">The sequence shown here is derived from an EMBL/GenBank/DDBJ whole genome shotgun (WGS) entry which is preliminary data.</text>
</comment>
<accession>G2E0K2</accession>
<protein>
    <submittedName>
        <fullName evidence="3">Cobalamin (Vitamin B12) biosynthesis CbiX protein</fullName>
    </submittedName>
</protein>
<evidence type="ECO:0000256" key="1">
    <source>
        <dbReference type="ARBA" id="ARBA00022723"/>
    </source>
</evidence>
<evidence type="ECO:0000313" key="4">
    <source>
        <dbReference type="Proteomes" id="UP000004200"/>
    </source>
</evidence>